<protein>
    <submittedName>
        <fullName evidence="1">Uncharacterized protein</fullName>
    </submittedName>
</protein>
<keyword evidence="2" id="KW-1185">Reference proteome</keyword>
<organism evidence="1 2">
    <name type="scientific">Dermacentor silvarum</name>
    <name type="common">Tick</name>
    <dbReference type="NCBI Taxonomy" id="543639"/>
    <lineage>
        <taxon>Eukaryota</taxon>
        <taxon>Metazoa</taxon>
        <taxon>Ecdysozoa</taxon>
        <taxon>Arthropoda</taxon>
        <taxon>Chelicerata</taxon>
        <taxon>Arachnida</taxon>
        <taxon>Acari</taxon>
        <taxon>Parasitiformes</taxon>
        <taxon>Ixodida</taxon>
        <taxon>Ixodoidea</taxon>
        <taxon>Ixodidae</taxon>
        <taxon>Rhipicephalinae</taxon>
        <taxon>Dermacentor</taxon>
    </lineage>
</organism>
<proteinExistence type="predicted"/>
<dbReference type="EMBL" id="CM023479">
    <property type="protein sequence ID" value="KAH7973637.1"/>
    <property type="molecule type" value="Genomic_DNA"/>
</dbReference>
<evidence type="ECO:0000313" key="2">
    <source>
        <dbReference type="Proteomes" id="UP000821865"/>
    </source>
</evidence>
<evidence type="ECO:0000313" key="1">
    <source>
        <dbReference type="EMBL" id="KAH7973637.1"/>
    </source>
</evidence>
<reference evidence="1" key="1">
    <citation type="submission" date="2020-05" db="EMBL/GenBank/DDBJ databases">
        <title>Large-scale comparative analyses of tick genomes elucidate their genetic diversity and vector capacities.</title>
        <authorList>
            <person name="Jia N."/>
            <person name="Wang J."/>
            <person name="Shi W."/>
            <person name="Du L."/>
            <person name="Sun Y."/>
            <person name="Zhan W."/>
            <person name="Jiang J."/>
            <person name="Wang Q."/>
            <person name="Zhang B."/>
            <person name="Ji P."/>
            <person name="Sakyi L.B."/>
            <person name="Cui X."/>
            <person name="Yuan T."/>
            <person name="Jiang B."/>
            <person name="Yang W."/>
            <person name="Lam T.T.-Y."/>
            <person name="Chang Q."/>
            <person name="Ding S."/>
            <person name="Wang X."/>
            <person name="Zhu J."/>
            <person name="Ruan X."/>
            <person name="Zhao L."/>
            <person name="Wei J."/>
            <person name="Que T."/>
            <person name="Du C."/>
            <person name="Cheng J."/>
            <person name="Dai P."/>
            <person name="Han X."/>
            <person name="Huang E."/>
            <person name="Gao Y."/>
            <person name="Liu J."/>
            <person name="Shao H."/>
            <person name="Ye R."/>
            <person name="Li L."/>
            <person name="Wei W."/>
            <person name="Wang X."/>
            <person name="Wang C."/>
            <person name="Yang T."/>
            <person name="Huo Q."/>
            <person name="Li W."/>
            <person name="Guo W."/>
            <person name="Chen H."/>
            <person name="Zhou L."/>
            <person name="Ni X."/>
            <person name="Tian J."/>
            <person name="Zhou Y."/>
            <person name="Sheng Y."/>
            <person name="Liu T."/>
            <person name="Pan Y."/>
            <person name="Xia L."/>
            <person name="Li J."/>
            <person name="Zhao F."/>
            <person name="Cao W."/>
        </authorList>
    </citation>
    <scope>NUCLEOTIDE SEQUENCE</scope>
    <source>
        <strain evidence="1">Dsil-2018</strain>
    </source>
</reference>
<comment type="caution">
    <text evidence="1">The sequence shown here is derived from an EMBL/GenBank/DDBJ whole genome shotgun (WGS) entry which is preliminary data.</text>
</comment>
<gene>
    <name evidence="1" type="ORF">HPB49_003476</name>
</gene>
<sequence length="251" mass="27770">MQSSIMAPSSVALGRAKSIAPPGYRFILPDFPEGELMKDSLVLHCDPTGRPYRFEDFLRPLEELGLLECVAGFGGFQFNHVWLLRLSTSADRRVLLEAGRITVKDKHCAVVDPCRREVCAKVHWVPFSVTDDALKEAFNDYGLTEPKREGNVNAAAQAEASGNTKTVQVARPQPLNEATPLVKPCLGQGTSTERLEATTAKRRREYGNDAITEQRLRQLERQWVLAPGRRIMCASNGRSPSCSRGGGRFSL</sequence>
<accession>A0ACB8DMG1</accession>
<name>A0ACB8DMG1_DERSI</name>
<dbReference type="Proteomes" id="UP000821865">
    <property type="component" value="Chromosome 10"/>
</dbReference>